<evidence type="ECO:0000256" key="5">
    <source>
        <dbReference type="ARBA" id="ARBA00022490"/>
    </source>
</evidence>
<evidence type="ECO:0000256" key="1">
    <source>
        <dbReference type="ARBA" id="ARBA00001933"/>
    </source>
</evidence>
<feature type="domain" description="Aminotransferase class I/classII large" evidence="15">
    <location>
        <begin position="110"/>
        <end position="229"/>
    </location>
</feature>
<evidence type="ECO:0000256" key="7">
    <source>
        <dbReference type="ARBA" id="ARBA00022605"/>
    </source>
</evidence>
<evidence type="ECO:0000256" key="14">
    <source>
        <dbReference type="RuleBase" id="RU000480"/>
    </source>
</evidence>
<keyword evidence="9" id="KW-0663">Pyridoxal phosphate</keyword>
<dbReference type="InterPro" id="IPR015421">
    <property type="entry name" value="PyrdxlP-dep_Trfase_major"/>
</dbReference>
<dbReference type="PANTHER" id="PTHR11879:SF3">
    <property type="entry name" value="ASPARTATE AMINOTRANSFERASE, CYTOPLASMIC"/>
    <property type="match status" value="1"/>
</dbReference>
<dbReference type="Pfam" id="PF00155">
    <property type="entry name" value="Aminotran_1_2"/>
    <property type="match status" value="2"/>
</dbReference>
<evidence type="ECO:0000256" key="2">
    <source>
        <dbReference type="ARBA" id="ARBA00004496"/>
    </source>
</evidence>
<dbReference type="PROSITE" id="PS00105">
    <property type="entry name" value="AA_TRANSFER_CLASS_1"/>
    <property type="match status" value="1"/>
</dbReference>
<evidence type="ECO:0000313" key="16">
    <source>
        <dbReference type="EMBL" id="KAK2102391.1"/>
    </source>
</evidence>
<name>A0ABQ9UZG8_SAGOE</name>
<sequence>MASPSVFAEVPQAQPVLVFKLTADFREDPDPRKVNLGAGAFRTEECQPWVLPVVRKVEQKIANDTSLNHEYLPILGLPEFRSCASRLAHGDDSPAFKEKRVGGMQCLGGTDIRAYRYWDAEKRGLDLQGFLNDLENAPEFSIFVLHACAHNPTGTNPTPEQWKQIASVMKHRFLFPFFDSAYQGFASGNLERDAWAIRYFVSEGFELFCAQSFSKNFGLYNERIGNLTMVGKEPESVLRLFKEWTGNVKIMADRILTMRSELRARLEALKTPRTWNHITEQIGMFSFTRLNPKQVAYLVNEKHIYLLPSGRINMCGLTTKNLDYVATSIHEAVTKIQ</sequence>
<comment type="similarity">
    <text evidence="3">Belongs to the class-I pyridoxal-phosphate-dependent aminotransferase family.</text>
</comment>
<evidence type="ECO:0000256" key="4">
    <source>
        <dbReference type="ARBA" id="ARBA00011738"/>
    </source>
</evidence>
<evidence type="ECO:0000256" key="9">
    <source>
        <dbReference type="ARBA" id="ARBA00022898"/>
    </source>
</evidence>
<dbReference type="InterPro" id="IPR004838">
    <property type="entry name" value="NHTrfase_class1_PyrdxlP-BS"/>
</dbReference>
<evidence type="ECO:0000256" key="8">
    <source>
        <dbReference type="ARBA" id="ARBA00022679"/>
    </source>
</evidence>
<dbReference type="Proteomes" id="UP001266305">
    <property type="component" value="Unassembled WGS sequence"/>
</dbReference>
<dbReference type="InterPro" id="IPR015422">
    <property type="entry name" value="PyrdxlP-dep_Trfase_small"/>
</dbReference>
<feature type="domain" description="Aminotransferase class I/classII large" evidence="15">
    <location>
        <begin position="247"/>
        <end position="329"/>
    </location>
</feature>
<keyword evidence="7" id="KW-0028">Amino-acid biosynthesis</keyword>
<dbReference type="PANTHER" id="PTHR11879">
    <property type="entry name" value="ASPARTATE AMINOTRANSFERASE"/>
    <property type="match status" value="1"/>
</dbReference>
<comment type="catalytic activity">
    <reaction evidence="10">
        <text>(2S)-2-aminobutanoate + 2-oxoglutarate = 2-oxobutanoate + L-glutamate</text>
        <dbReference type="Rhea" id="RHEA:70223"/>
        <dbReference type="ChEBI" id="CHEBI:16763"/>
        <dbReference type="ChEBI" id="CHEBI:16810"/>
        <dbReference type="ChEBI" id="CHEBI:29985"/>
        <dbReference type="ChEBI" id="CHEBI:74359"/>
    </reaction>
    <physiologicalReaction direction="right-to-left" evidence="10">
        <dbReference type="Rhea" id="RHEA:70225"/>
    </physiologicalReaction>
</comment>
<dbReference type="CDD" id="cd00609">
    <property type="entry name" value="AAT_like"/>
    <property type="match status" value="1"/>
</dbReference>
<evidence type="ECO:0000256" key="10">
    <source>
        <dbReference type="ARBA" id="ARBA00036027"/>
    </source>
</evidence>
<dbReference type="InterPro" id="IPR015424">
    <property type="entry name" value="PyrdxlP-dep_Trfase"/>
</dbReference>
<dbReference type="InterPro" id="IPR004839">
    <property type="entry name" value="Aminotransferase_I/II_large"/>
</dbReference>
<accession>A0ABQ9UZG8</accession>
<comment type="miscellaneous">
    <text evidence="14">In eukaryotes there are cytoplasmic, mitochondrial and chloroplastic isozymes.</text>
</comment>
<comment type="subunit">
    <text evidence="4 14">Homodimer.</text>
</comment>
<dbReference type="Gene3D" id="3.90.1150.10">
    <property type="entry name" value="Aspartate Aminotransferase, domain 1"/>
    <property type="match status" value="2"/>
</dbReference>
<dbReference type="EMBL" id="JASSZA010000009">
    <property type="protein sequence ID" value="KAK2102391.1"/>
    <property type="molecule type" value="Genomic_DNA"/>
</dbReference>
<dbReference type="EC" id="2.6.1.1" evidence="14"/>
<evidence type="ECO:0000256" key="6">
    <source>
        <dbReference type="ARBA" id="ARBA00022576"/>
    </source>
</evidence>
<proteinExistence type="inferred from homology"/>
<evidence type="ECO:0000313" key="17">
    <source>
        <dbReference type="Proteomes" id="UP001266305"/>
    </source>
</evidence>
<protein>
    <recommendedName>
        <fullName evidence="14">Aspartate aminotransferase</fullName>
        <ecNumber evidence="14">2.6.1.1</ecNumber>
    </recommendedName>
</protein>
<dbReference type="PRINTS" id="PR00799">
    <property type="entry name" value="TRANSAMINASE"/>
</dbReference>
<evidence type="ECO:0000256" key="11">
    <source>
        <dbReference type="ARBA" id="ARBA00048507"/>
    </source>
</evidence>
<organism evidence="16 17">
    <name type="scientific">Saguinus oedipus</name>
    <name type="common">Cotton-top tamarin</name>
    <name type="synonym">Oedipomidas oedipus</name>
    <dbReference type="NCBI Taxonomy" id="9490"/>
    <lineage>
        <taxon>Eukaryota</taxon>
        <taxon>Metazoa</taxon>
        <taxon>Chordata</taxon>
        <taxon>Craniata</taxon>
        <taxon>Vertebrata</taxon>
        <taxon>Euteleostomi</taxon>
        <taxon>Mammalia</taxon>
        <taxon>Eutheria</taxon>
        <taxon>Euarchontoglires</taxon>
        <taxon>Primates</taxon>
        <taxon>Haplorrhini</taxon>
        <taxon>Platyrrhini</taxon>
        <taxon>Cebidae</taxon>
        <taxon>Callitrichinae</taxon>
        <taxon>Saguinus</taxon>
    </lineage>
</organism>
<gene>
    <name evidence="16" type="primary">GOT1_1</name>
    <name evidence="16" type="ORF">P7K49_020058</name>
</gene>
<comment type="caution">
    <text evidence="16">The sequence shown here is derived from an EMBL/GenBank/DDBJ whole genome shotgun (WGS) entry which is preliminary data.</text>
</comment>
<evidence type="ECO:0000259" key="15">
    <source>
        <dbReference type="Pfam" id="PF00155"/>
    </source>
</evidence>
<evidence type="ECO:0000256" key="13">
    <source>
        <dbReference type="ARBA" id="ARBA00049350"/>
    </source>
</evidence>
<keyword evidence="5" id="KW-0963">Cytoplasm</keyword>
<keyword evidence="6 14" id="KW-0032">Aminotransferase</keyword>
<evidence type="ECO:0000256" key="3">
    <source>
        <dbReference type="ARBA" id="ARBA00007441"/>
    </source>
</evidence>
<comment type="catalytic activity">
    <reaction evidence="12">
        <text>3-sulfino-L-alanine + 2-oxoglutarate = 3-sulfinopyruvate + L-glutamate</text>
        <dbReference type="Rhea" id="RHEA:70295"/>
        <dbReference type="ChEBI" id="CHEBI:16810"/>
        <dbReference type="ChEBI" id="CHEBI:29985"/>
        <dbReference type="ChEBI" id="CHEBI:61085"/>
        <dbReference type="ChEBI" id="CHEBI:140699"/>
    </reaction>
    <physiologicalReaction direction="right-to-left" evidence="12">
        <dbReference type="Rhea" id="RHEA:70297"/>
    </physiologicalReaction>
</comment>
<comment type="catalytic activity">
    <reaction evidence="13">
        <text>L-cysteine + 2-oxoglutarate = 2-oxo-3-sulfanylpropanoate + L-glutamate</text>
        <dbReference type="Rhea" id="RHEA:17441"/>
        <dbReference type="ChEBI" id="CHEBI:16810"/>
        <dbReference type="ChEBI" id="CHEBI:29985"/>
        <dbReference type="ChEBI" id="CHEBI:35235"/>
        <dbReference type="ChEBI" id="CHEBI:57678"/>
        <dbReference type="EC" id="2.6.1.3"/>
    </reaction>
    <physiologicalReaction direction="left-to-right" evidence="13">
        <dbReference type="Rhea" id="RHEA:17442"/>
    </physiologicalReaction>
</comment>
<comment type="cofactor">
    <cofactor evidence="1">
        <name>pyridoxal 5'-phosphate</name>
        <dbReference type="ChEBI" id="CHEBI:597326"/>
    </cofactor>
</comment>
<keyword evidence="8 14" id="KW-0808">Transferase</keyword>
<dbReference type="InterPro" id="IPR000796">
    <property type="entry name" value="Asp_trans"/>
</dbReference>
<comment type="subcellular location">
    <subcellularLocation>
        <location evidence="2">Cytoplasm</location>
    </subcellularLocation>
</comment>
<keyword evidence="17" id="KW-1185">Reference proteome</keyword>
<evidence type="ECO:0000256" key="12">
    <source>
        <dbReference type="ARBA" id="ARBA00048761"/>
    </source>
</evidence>
<comment type="catalytic activity">
    <reaction evidence="11">
        <text>L-aspartate + 2-oxoglutarate = oxaloacetate + L-glutamate</text>
        <dbReference type="Rhea" id="RHEA:21824"/>
        <dbReference type="ChEBI" id="CHEBI:16452"/>
        <dbReference type="ChEBI" id="CHEBI:16810"/>
        <dbReference type="ChEBI" id="CHEBI:29985"/>
        <dbReference type="ChEBI" id="CHEBI:29991"/>
        <dbReference type="EC" id="2.6.1.1"/>
    </reaction>
    <physiologicalReaction direction="left-to-right" evidence="11">
        <dbReference type="Rhea" id="RHEA:21825"/>
    </physiologicalReaction>
</comment>
<dbReference type="Gene3D" id="3.40.640.10">
    <property type="entry name" value="Type I PLP-dependent aspartate aminotransferase-like (Major domain)"/>
    <property type="match status" value="1"/>
</dbReference>
<reference evidence="16 17" key="1">
    <citation type="submission" date="2023-05" db="EMBL/GenBank/DDBJ databases">
        <title>B98-5 Cell Line De Novo Hybrid Assembly: An Optical Mapping Approach.</title>
        <authorList>
            <person name="Kananen K."/>
            <person name="Auerbach J.A."/>
            <person name="Kautto E."/>
            <person name="Blachly J.S."/>
        </authorList>
    </citation>
    <scope>NUCLEOTIDE SEQUENCE [LARGE SCALE GENOMIC DNA]</scope>
    <source>
        <strain evidence="16">B95-8</strain>
        <tissue evidence="16">Cell line</tissue>
    </source>
</reference>
<dbReference type="SUPFAM" id="SSF53383">
    <property type="entry name" value="PLP-dependent transferases"/>
    <property type="match status" value="1"/>
</dbReference>